<accession>A0A7C8PW27</accession>
<dbReference type="Proteomes" id="UP000297595">
    <property type="component" value="Unassembled WGS sequence"/>
</dbReference>
<reference evidence="1 2" key="1">
    <citation type="submission" date="2019-03" db="EMBL/GenBank/DDBJ databases">
        <title>Nematode-trapping fungi genome.</title>
        <authorList>
            <person name="Vidal-Diez De Ulzurrun G."/>
        </authorList>
    </citation>
    <scope>NUCLEOTIDE SEQUENCE [LARGE SCALE GENOMIC DNA]</scope>
    <source>
        <strain evidence="1 2">TWF154</strain>
    </source>
</reference>
<proteinExistence type="predicted"/>
<evidence type="ECO:0000313" key="2">
    <source>
        <dbReference type="Proteomes" id="UP000297595"/>
    </source>
</evidence>
<sequence length="102" mass="11696">MLIHDIQLSIDPSVCIWIRSWDIYIFLHATGRLPQFSVKLKGCSPTNLPWVETSRTPNLPVNKWWVLTLVVSLGPSTPYSDFKIGWQDRTNLGVLSVEKYPL</sequence>
<dbReference type="EMBL" id="SOZJ01000004">
    <property type="protein sequence ID" value="TGJ68517.1"/>
    <property type="molecule type" value="Genomic_DNA"/>
</dbReference>
<evidence type="ECO:0000313" key="1">
    <source>
        <dbReference type="EMBL" id="TGJ68517.1"/>
    </source>
</evidence>
<protein>
    <submittedName>
        <fullName evidence="1">Uncharacterized protein</fullName>
    </submittedName>
</protein>
<gene>
    <name evidence="1" type="ORF">EYR41_007563</name>
</gene>
<dbReference type="AlphaFoldDB" id="A0A7C8PW27"/>
<name>A0A7C8PW27_ORBOL</name>
<comment type="caution">
    <text evidence="1">The sequence shown here is derived from an EMBL/GenBank/DDBJ whole genome shotgun (WGS) entry which is preliminary data.</text>
</comment>
<organism evidence="1 2">
    <name type="scientific">Orbilia oligospora</name>
    <name type="common">Nematode-trapping fungus</name>
    <name type="synonym">Arthrobotrys oligospora</name>
    <dbReference type="NCBI Taxonomy" id="2813651"/>
    <lineage>
        <taxon>Eukaryota</taxon>
        <taxon>Fungi</taxon>
        <taxon>Dikarya</taxon>
        <taxon>Ascomycota</taxon>
        <taxon>Pezizomycotina</taxon>
        <taxon>Orbiliomycetes</taxon>
        <taxon>Orbiliales</taxon>
        <taxon>Orbiliaceae</taxon>
        <taxon>Orbilia</taxon>
    </lineage>
</organism>